<comment type="caution">
    <text evidence="1">The sequence shown here is derived from an EMBL/GenBank/DDBJ whole genome shotgun (WGS) entry which is preliminary data.</text>
</comment>
<dbReference type="EMBL" id="BMAO01013715">
    <property type="protein sequence ID" value="GFQ90577.1"/>
    <property type="molecule type" value="Genomic_DNA"/>
</dbReference>
<organism evidence="1 2">
    <name type="scientific">Trichonephila clavata</name>
    <name type="common">Joro spider</name>
    <name type="synonym">Nephila clavata</name>
    <dbReference type="NCBI Taxonomy" id="2740835"/>
    <lineage>
        <taxon>Eukaryota</taxon>
        <taxon>Metazoa</taxon>
        <taxon>Ecdysozoa</taxon>
        <taxon>Arthropoda</taxon>
        <taxon>Chelicerata</taxon>
        <taxon>Arachnida</taxon>
        <taxon>Araneae</taxon>
        <taxon>Araneomorphae</taxon>
        <taxon>Entelegynae</taxon>
        <taxon>Araneoidea</taxon>
        <taxon>Nephilidae</taxon>
        <taxon>Trichonephila</taxon>
    </lineage>
</organism>
<accession>A0A8X6FW67</accession>
<evidence type="ECO:0000313" key="2">
    <source>
        <dbReference type="Proteomes" id="UP000887116"/>
    </source>
</evidence>
<dbReference type="Proteomes" id="UP000887116">
    <property type="component" value="Unassembled WGS sequence"/>
</dbReference>
<gene>
    <name evidence="1" type="ORF">TNCT_331761</name>
</gene>
<evidence type="ECO:0000313" key="1">
    <source>
        <dbReference type="EMBL" id="GFQ90577.1"/>
    </source>
</evidence>
<proteinExistence type="predicted"/>
<dbReference type="AlphaFoldDB" id="A0A8X6FW67"/>
<protein>
    <submittedName>
        <fullName evidence="1">Uncharacterized protein</fullName>
    </submittedName>
</protein>
<sequence length="76" mass="8883">MAVVELLQKYFRMSSNVSACVTYLERRTPETHAISSRRGMIIRFRGATRPSLYRTDQILLVSFHISKKLRWPKRAG</sequence>
<reference evidence="1" key="1">
    <citation type="submission" date="2020-07" db="EMBL/GenBank/DDBJ databases">
        <title>Multicomponent nature underlies the extraordinary mechanical properties of spider dragline silk.</title>
        <authorList>
            <person name="Kono N."/>
            <person name="Nakamura H."/>
            <person name="Mori M."/>
            <person name="Yoshida Y."/>
            <person name="Ohtoshi R."/>
            <person name="Malay A.D."/>
            <person name="Moran D.A.P."/>
            <person name="Tomita M."/>
            <person name="Numata K."/>
            <person name="Arakawa K."/>
        </authorList>
    </citation>
    <scope>NUCLEOTIDE SEQUENCE</scope>
</reference>
<name>A0A8X6FW67_TRICU</name>
<keyword evidence="2" id="KW-1185">Reference proteome</keyword>